<dbReference type="Pfam" id="PF13191">
    <property type="entry name" value="AAA_16"/>
    <property type="match status" value="1"/>
</dbReference>
<evidence type="ECO:0000256" key="6">
    <source>
        <dbReference type="SAM" id="MobiDB-lite"/>
    </source>
</evidence>
<name>A0A495X0Z5_9PSEU</name>
<feature type="domain" description="OmpR/PhoB-type" evidence="7">
    <location>
        <begin position="1"/>
        <end position="99"/>
    </location>
</feature>
<dbReference type="GO" id="GO:0006355">
    <property type="term" value="P:regulation of DNA-templated transcription"/>
    <property type="evidence" value="ECO:0007669"/>
    <property type="project" value="InterPro"/>
</dbReference>
<dbReference type="SMART" id="SM00382">
    <property type="entry name" value="AAA"/>
    <property type="match status" value="1"/>
</dbReference>
<evidence type="ECO:0000259" key="7">
    <source>
        <dbReference type="PROSITE" id="PS51755"/>
    </source>
</evidence>
<evidence type="ECO:0000256" key="3">
    <source>
        <dbReference type="ARBA" id="ARBA00023125"/>
    </source>
</evidence>
<keyword evidence="9" id="KW-1185">Reference proteome</keyword>
<dbReference type="SMART" id="SM01043">
    <property type="entry name" value="BTAD"/>
    <property type="match status" value="1"/>
</dbReference>
<dbReference type="SUPFAM" id="SSF46894">
    <property type="entry name" value="C-terminal effector domain of the bipartite response regulators"/>
    <property type="match status" value="1"/>
</dbReference>
<dbReference type="InterPro" id="IPR011990">
    <property type="entry name" value="TPR-like_helical_dom_sf"/>
</dbReference>
<keyword evidence="2" id="KW-0805">Transcription regulation</keyword>
<evidence type="ECO:0000256" key="1">
    <source>
        <dbReference type="ARBA" id="ARBA00005820"/>
    </source>
</evidence>
<keyword evidence="3 5" id="KW-0238">DNA-binding</keyword>
<dbReference type="InterPro" id="IPR051677">
    <property type="entry name" value="AfsR-DnrI-RedD_regulator"/>
</dbReference>
<dbReference type="InterPro" id="IPR003593">
    <property type="entry name" value="AAA+_ATPase"/>
</dbReference>
<feature type="DNA-binding region" description="OmpR/PhoB-type" evidence="5">
    <location>
        <begin position="1"/>
        <end position="99"/>
    </location>
</feature>
<organism evidence="8 9">
    <name type="scientific">Saccharothrix variisporea</name>
    <dbReference type="NCBI Taxonomy" id="543527"/>
    <lineage>
        <taxon>Bacteria</taxon>
        <taxon>Bacillati</taxon>
        <taxon>Actinomycetota</taxon>
        <taxon>Actinomycetes</taxon>
        <taxon>Pseudonocardiales</taxon>
        <taxon>Pseudonocardiaceae</taxon>
        <taxon>Saccharothrix</taxon>
    </lineage>
</organism>
<evidence type="ECO:0000256" key="2">
    <source>
        <dbReference type="ARBA" id="ARBA00023015"/>
    </source>
</evidence>
<dbReference type="Pfam" id="PF03704">
    <property type="entry name" value="BTAD"/>
    <property type="match status" value="1"/>
</dbReference>
<dbReference type="Gene3D" id="1.25.40.10">
    <property type="entry name" value="Tetratricopeptide repeat domain"/>
    <property type="match status" value="1"/>
</dbReference>
<feature type="compositionally biased region" description="Pro residues" evidence="6">
    <location>
        <begin position="270"/>
        <end position="280"/>
    </location>
</feature>
<dbReference type="Gene3D" id="1.10.10.10">
    <property type="entry name" value="Winged helix-like DNA-binding domain superfamily/Winged helix DNA-binding domain"/>
    <property type="match status" value="1"/>
</dbReference>
<dbReference type="PANTHER" id="PTHR35807:SF1">
    <property type="entry name" value="TRANSCRIPTIONAL REGULATOR REDD"/>
    <property type="match status" value="1"/>
</dbReference>
<evidence type="ECO:0000256" key="4">
    <source>
        <dbReference type="ARBA" id="ARBA00023163"/>
    </source>
</evidence>
<feature type="region of interest" description="Disordered" evidence="6">
    <location>
        <begin position="240"/>
        <end position="304"/>
    </location>
</feature>
<dbReference type="InterPro" id="IPR027417">
    <property type="entry name" value="P-loop_NTPase"/>
</dbReference>
<proteinExistence type="inferred from homology"/>
<dbReference type="CDD" id="cd15831">
    <property type="entry name" value="BTAD"/>
    <property type="match status" value="1"/>
</dbReference>
<dbReference type="SMART" id="SM00862">
    <property type="entry name" value="Trans_reg_C"/>
    <property type="match status" value="1"/>
</dbReference>
<dbReference type="GO" id="GO:0000160">
    <property type="term" value="P:phosphorelay signal transduction system"/>
    <property type="evidence" value="ECO:0007669"/>
    <property type="project" value="InterPro"/>
</dbReference>
<dbReference type="RefSeq" id="WP_397556308.1">
    <property type="nucleotide sequence ID" value="NZ_JBIUBA010000019.1"/>
</dbReference>
<comment type="similarity">
    <text evidence="1">Belongs to the AfsR/DnrI/RedD regulatory family.</text>
</comment>
<dbReference type="InterPro" id="IPR036388">
    <property type="entry name" value="WH-like_DNA-bd_sf"/>
</dbReference>
<dbReference type="InterPro" id="IPR005158">
    <property type="entry name" value="BTAD"/>
</dbReference>
<accession>A0A495X0Z5</accession>
<evidence type="ECO:0000313" key="8">
    <source>
        <dbReference type="EMBL" id="RKT67507.1"/>
    </source>
</evidence>
<dbReference type="Gene3D" id="3.40.50.300">
    <property type="entry name" value="P-loop containing nucleotide triphosphate hydrolases"/>
    <property type="match status" value="1"/>
</dbReference>
<dbReference type="SUPFAM" id="SSF52540">
    <property type="entry name" value="P-loop containing nucleoside triphosphate hydrolases"/>
    <property type="match status" value="1"/>
</dbReference>
<dbReference type="AlphaFoldDB" id="A0A495X0Z5"/>
<dbReference type="Proteomes" id="UP000272729">
    <property type="component" value="Unassembled WGS sequence"/>
</dbReference>
<dbReference type="PROSITE" id="PS51755">
    <property type="entry name" value="OMPR_PHOB"/>
    <property type="match status" value="1"/>
</dbReference>
<evidence type="ECO:0000313" key="9">
    <source>
        <dbReference type="Proteomes" id="UP000272729"/>
    </source>
</evidence>
<dbReference type="InterPro" id="IPR001867">
    <property type="entry name" value="OmpR/PhoB-type_DNA-bd"/>
</dbReference>
<keyword evidence="4" id="KW-0804">Transcription</keyword>
<evidence type="ECO:0000256" key="5">
    <source>
        <dbReference type="PROSITE-ProRule" id="PRU01091"/>
    </source>
</evidence>
<gene>
    <name evidence="8" type="ORF">DFJ66_0682</name>
</gene>
<dbReference type="EMBL" id="RBXR01000001">
    <property type="protein sequence ID" value="RKT67507.1"/>
    <property type="molecule type" value="Genomic_DNA"/>
</dbReference>
<dbReference type="PANTHER" id="PTHR35807">
    <property type="entry name" value="TRANSCRIPTIONAL REGULATOR REDD-RELATED"/>
    <property type="match status" value="1"/>
</dbReference>
<dbReference type="InterPro" id="IPR016032">
    <property type="entry name" value="Sig_transdc_resp-reg_C-effctor"/>
</dbReference>
<comment type="caution">
    <text evidence="8">The sequence shown here is derived from an EMBL/GenBank/DDBJ whole genome shotgun (WGS) entry which is preliminary data.</text>
</comment>
<dbReference type="GO" id="GO:0003677">
    <property type="term" value="F:DNA binding"/>
    <property type="evidence" value="ECO:0007669"/>
    <property type="project" value="UniProtKB-UniRule"/>
</dbReference>
<dbReference type="InterPro" id="IPR041664">
    <property type="entry name" value="AAA_16"/>
</dbReference>
<protein>
    <submittedName>
        <fullName evidence="8">Transcriptional regulator</fullName>
    </submittedName>
</protein>
<dbReference type="SUPFAM" id="SSF48452">
    <property type="entry name" value="TPR-like"/>
    <property type="match status" value="1"/>
</dbReference>
<reference evidence="8 9" key="1">
    <citation type="submission" date="2018-10" db="EMBL/GenBank/DDBJ databases">
        <title>Sequencing the genomes of 1000 actinobacteria strains.</title>
        <authorList>
            <person name="Klenk H.-P."/>
        </authorList>
    </citation>
    <scope>NUCLEOTIDE SEQUENCE [LARGE SCALE GENOMIC DNA]</scope>
    <source>
        <strain evidence="8 9">DSM 43911</strain>
    </source>
</reference>
<dbReference type="Pfam" id="PF00486">
    <property type="entry name" value="Trans_reg_C"/>
    <property type="match status" value="1"/>
</dbReference>
<sequence>MSSVRFGVLGPLVATGPRGPLALPGPRHRAVLARLLVARGRVVPVSRLVDDLWEVPPDGAVGAVQTFVSALRRALEPDRPPRGPARVLVTSPPGYVVHAEDVDAWRFEDAVASGGSSAALGEALGLWRGPAYAEFAEHGWARAEAGRLEELRLLAVERRAAALVAEGRPAEAVPDLEVQVDGHPWREESWRLLALAQYHTGRQGDALHVLRRARELLAAELGVDPGPALRALESDILHHTVPPPAAAPRAAAPPAAAPPAAAPRSAAPPAAAPPAAPPAAAPRAAAPPTAAPPPAPSPTSASPVGELVGREAEMAVLEAAAGSVVDRPHLVLVSGEAGIGKTALVEAFAVRLTGWTTAQAANPDTLDTPAAWPWTRLLDTLGGPQPTTFPDRFHWHRAVLDHLARAAPLLLVLDDLHWADPETLDLLTAVLDHPAPVLVVATYRDTDPGPALTAFLGRAARREPTRLHLRGLSPDAVADLVRRTTGRADGAEAVHRRSGGNPFFVRELARLLATDPDTVPAGVRDVVRHRLAQVPEPVGAVLRHAAVIGTEVDLDVLEALLGDVLDAVDTAAERGFLVEHAPARYRFAHVLVRDTLYQDLSATRRSRLHARVADAVEALRPDDTPALAHHLLAAGDTTARAGRAARAAAALAEARFAPHEAARLYRAALDRCPADVDVLMGLVRTLAVTGDLPGSRAYRAAALDLADPQATARVVTASDTPTIWTTPDDPQLARRIADAAENALATAADDVSRSRLLATIALELRNTGGARAREAACEAERLARRTGDPAVLAFALNARFIQCFDRAGLAPRRAEIGAELVALAAAHDLVPFEVLGHLVLVQAHSALADFSTADDHAAKADRLAQDHHLPLVGVFTGGYRALRATVAGEPNPYPALAARLSGTGMTGVDVVPLATLCWEVQTGQPVVVDVPDDPPRDLLYEARACLRAVRALQDGDRPTMSRLYSDLLPAEGELAGAGSGILTLRPVAHYLGDLASVLFPERAADHYRRALDLARRAGAPHWIAAAEAALG</sequence>